<evidence type="ECO:0000313" key="2">
    <source>
        <dbReference type="EMBL" id="KAF2153360.1"/>
    </source>
</evidence>
<dbReference type="PANTHER" id="PTHR42057">
    <property type="entry name" value="F-BOX DOMAIN PROTEIN (AFU_ORTHOLOGUE AFUA_4G00200)"/>
    <property type="match status" value="1"/>
</dbReference>
<organism evidence="2 3">
    <name type="scientific">Myriangium duriaei CBS 260.36</name>
    <dbReference type="NCBI Taxonomy" id="1168546"/>
    <lineage>
        <taxon>Eukaryota</taxon>
        <taxon>Fungi</taxon>
        <taxon>Dikarya</taxon>
        <taxon>Ascomycota</taxon>
        <taxon>Pezizomycotina</taxon>
        <taxon>Dothideomycetes</taxon>
        <taxon>Dothideomycetidae</taxon>
        <taxon>Myriangiales</taxon>
        <taxon>Myriangiaceae</taxon>
        <taxon>Myriangium</taxon>
    </lineage>
</organism>
<proteinExistence type="predicted"/>
<gene>
    <name evidence="2" type="ORF">K461DRAFT_321024</name>
</gene>
<keyword evidence="3" id="KW-1185">Reference proteome</keyword>
<dbReference type="PROSITE" id="PS50181">
    <property type="entry name" value="FBOX"/>
    <property type="match status" value="1"/>
</dbReference>
<dbReference type="EMBL" id="ML996085">
    <property type="protein sequence ID" value="KAF2153360.1"/>
    <property type="molecule type" value="Genomic_DNA"/>
</dbReference>
<sequence>MTKSPLEKCPNEVLTMILEEVEAGELTKIRLVCKKLATIGAKELFRSIVFTTAPGSAERFMAVASHECFAGYVKEVRFCQYIDSGLIPYSEHDLQRLYEQADDFRWIIAHFDRLTNLKAVTLDFGDNSVPGWEHHKAWRQYRLRDMIHALHHHNMKLHNLSIMGMDDSQDDKLTSRKTFGSALSDLRALHIDIRRRHRVPIPYSQATLNDESMFWPSFRSGWAEPLSSHLTFLSLGNAYHWGLLPVRFTLVGVCFPSLRTLKLSKLTMSSDHQLIWIVAQKSLRRISLHDCSIARTIILSGEYYVDWTGDDLPTDAGDYIYLKTSNIWMTNFRRIQDELGLLEFSFSFSTNDDYPHDDHRLSHRRYTDYFADHAPFYGHSITSPGGTQEYPEYNNPESHWYKAFGDIFTPQHDQDTFGKDAAALEALQETIDQRVKEQRMVSRA</sequence>
<dbReference type="AlphaFoldDB" id="A0A9P4MGA0"/>
<evidence type="ECO:0000313" key="3">
    <source>
        <dbReference type="Proteomes" id="UP000799439"/>
    </source>
</evidence>
<evidence type="ECO:0000259" key="1">
    <source>
        <dbReference type="PROSITE" id="PS50181"/>
    </source>
</evidence>
<dbReference type="OrthoDB" id="3140657at2759"/>
<dbReference type="Proteomes" id="UP000799439">
    <property type="component" value="Unassembled WGS sequence"/>
</dbReference>
<name>A0A9P4MGA0_9PEZI</name>
<accession>A0A9P4MGA0</accession>
<dbReference type="InterPro" id="IPR001810">
    <property type="entry name" value="F-box_dom"/>
</dbReference>
<reference evidence="2" key="1">
    <citation type="journal article" date="2020" name="Stud. Mycol.">
        <title>101 Dothideomycetes genomes: a test case for predicting lifestyles and emergence of pathogens.</title>
        <authorList>
            <person name="Haridas S."/>
            <person name="Albert R."/>
            <person name="Binder M."/>
            <person name="Bloem J."/>
            <person name="Labutti K."/>
            <person name="Salamov A."/>
            <person name="Andreopoulos B."/>
            <person name="Baker S."/>
            <person name="Barry K."/>
            <person name="Bills G."/>
            <person name="Bluhm B."/>
            <person name="Cannon C."/>
            <person name="Castanera R."/>
            <person name="Culley D."/>
            <person name="Daum C."/>
            <person name="Ezra D."/>
            <person name="Gonzalez J."/>
            <person name="Henrissat B."/>
            <person name="Kuo A."/>
            <person name="Liang C."/>
            <person name="Lipzen A."/>
            <person name="Lutzoni F."/>
            <person name="Magnuson J."/>
            <person name="Mondo S."/>
            <person name="Nolan M."/>
            <person name="Ohm R."/>
            <person name="Pangilinan J."/>
            <person name="Park H.-J."/>
            <person name="Ramirez L."/>
            <person name="Alfaro M."/>
            <person name="Sun H."/>
            <person name="Tritt A."/>
            <person name="Yoshinaga Y."/>
            <person name="Zwiers L.-H."/>
            <person name="Turgeon B."/>
            <person name="Goodwin S."/>
            <person name="Spatafora J."/>
            <person name="Crous P."/>
            <person name="Grigoriev I."/>
        </authorList>
    </citation>
    <scope>NUCLEOTIDE SEQUENCE</scope>
    <source>
        <strain evidence="2">CBS 260.36</strain>
    </source>
</reference>
<comment type="caution">
    <text evidence="2">The sequence shown here is derived from an EMBL/GenBank/DDBJ whole genome shotgun (WGS) entry which is preliminary data.</text>
</comment>
<feature type="domain" description="F-box" evidence="1">
    <location>
        <begin position="3"/>
        <end position="48"/>
    </location>
</feature>
<dbReference type="PANTHER" id="PTHR42057:SF2">
    <property type="entry name" value="F-BOX DOMAIN PROTEIN (AFU_ORTHOLOGUE AFUA_4G00200)-RELATED"/>
    <property type="match status" value="1"/>
</dbReference>
<protein>
    <recommendedName>
        <fullName evidence="1">F-box domain-containing protein</fullName>
    </recommendedName>
</protein>